<reference evidence="1" key="1">
    <citation type="journal article" date="2022" name="bioRxiv">
        <title>Sequencing and chromosome-scale assembly of the giantPleurodeles waltlgenome.</title>
        <authorList>
            <person name="Brown T."/>
            <person name="Elewa A."/>
            <person name="Iarovenko S."/>
            <person name="Subramanian E."/>
            <person name="Araus A.J."/>
            <person name="Petzold A."/>
            <person name="Susuki M."/>
            <person name="Suzuki K.-i.T."/>
            <person name="Hayashi T."/>
            <person name="Toyoda A."/>
            <person name="Oliveira C."/>
            <person name="Osipova E."/>
            <person name="Leigh N.D."/>
            <person name="Simon A."/>
            <person name="Yun M.H."/>
        </authorList>
    </citation>
    <scope>NUCLEOTIDE SEQUENCE</scope>
    <source>
        <strain evidence="1">20211129_DDA</strain>
        <tissue evidence="1">Liver</tissue>
    </source>
</reference>
<dbReference type="AlphaFoldDB" id="A0AAV7SGM2"/>
<protein>
    <submittedName>
        <fullName evidence="1">Uncharacterized protein</fullName>
    </submittedName>
</protein>
<evidence type="ECO:0000313" key="2">
    <source>
        <dbReference type="Proteomes" id="UP001066276"/>
    </source>
</evidence>
<organism evidence="1 2">
    <name type="scientific">Pleurodeles waltl</name>
    <name type="common">Iberian ribbed newt</name>
    <dbReference type="NCBI Taxonomy" id="8319"/>
    <lineage>
        <taxon>Eukaryota</taxon>
        <taxon>Metazoa</taxon>
        <taxon>Chordata</taxon>
        <taxon>Craniata</taxon>
        <taxon>Vertebrata</taxon>
        <taxon>Euteleostomi</taxon>
        <taxon>Amphibia</taxon>
        <taxon>Batrachia</taxon>
        <taxon>Caudata</taxon>
        <taxon>Salamandroidea</taxon>
        <taxon>Salamandridae</taxon>
        <taxon>Pleurodelinae</taxon>
        <taxon>Pleurodeles</taxon>
    </lineage>
</organism>
<proteinExistence type="predicted"/>
<accession>A0AAV7SGM2</accession>
<keyword evidence="2" id="KW-1185">Reference proteome</keyword>
<dbReference type="EMBL" id="JANPWB010000008">
    <property type="protein sequence ID" value="KAJ1163216.1"/>
    <property type="molecule type" value="Genomic_DNA"/>
</dbReference>
<evidence type="ECO:0000313" key="1">
    <source>
        <dbReference type="EMBL" id="KAJ1163216.1"/>
    </source>
</evidence>
<name>A0AAV7SGM2_PLEWA</name>
<gene>
    <name evidence="1" type="ORF">NDU88_003679</name>
</gene>
<sequence length="78" mass="8688">MKRRCLSRSRERERVMMPVQGASLARDQLSEAPPDSRPTPRALHPLLLGAAAAARRLLPLYHSAVLIDSRAAERCDDI</sequence>
<dbReference type="Proteomes" id="UP001066276">
    <property type="component" value="Chromosome 4_2"/>
</dbReference>
<comment type="caution">
    <text evidence="1">The sequence shown here is derived from an EMBL/GenBank/DDBJ whole genome shotgun (WGS) entry which is preliminary data.</text>
</comment>